<keyword evidence="2" id="KW-1185">Reference proteome</keyword>
<dbReference type="InterPro" id="IPR036388">
    <property type="entry name" value="WH-like_DNA-bd_sf"/>
</dbReference>
<reference evidence="1 2" key="1">
    <citation type="submission" date="2016-12" db="EMBL/GenBank/DDBJ databases">
        <title>The draft genome sequence of Actinophytocola xinjiangensis.</title>
        <authorList>
            <person name="Wang W."/>
            <person name="Yuan L."/>
        </authorList>
    </citation>
    <scope>NUCLEOTIDE SEQUENCE [LARGE SCALE GENOMIC DNA]</scope>
    <source>
        <strain evidence="1 2">CGMCC 4.4663</strain>
    </source>
</reference>
<dbReference type="EMBL" id="MSIF01000033">
    <property type="protein sequence ID" value="OLF05129.1"/>
    <property type="molecule type" value="Genomic_DNA"/>
</dbReference>
<dbReference type="AlphaFoldDB" id="A0A7Z1AUI2"/>
<organism evidence="1 2">
    <name type="scientific">Actinophytocola xinjiangensis</name>
    <dbReference type="NCBI Taxonomy" id="485602"/>
    <lineage>
        <taxon>Bacteria</taxon>
        <taxon>Bacillati</taxon>
        <taxon>Actinomycetota</taxon>
        <taxon>Actinomycetes</taxon>
        <taxon>Pseudonocardiales</taxon>
        <taxon>Pseudonocardiaceae</taxon>
    </lineage>
</organism>
<dbReference type="RefSeq" id="WP_075137886.1">
    <property type="nucleotide sequence ID" value="NZ_MSIF01000033.1"/>
</dbReference>
<evidence type="ECO:0008006" key="3">
    <source>
        <dbReference type="Google" id="ProtNLM"/>
    </source>
</evidence>
<name>A0A7Z1AUI2_9PSEU</name>
<dbReference type="Proteomes" id="UP000185696">
    <property type="component" value="Unassembled WGS sequence"/>
</dbReference>
<accession>A0A7Z1AUI2</accession>
<proteinExistence type="predicted"/>
<evidence type="ECO:0000313" key="2">
    <source>
        <dbReference type="Proteomes" id="UP000185696"/>
    </source>
</evidence>
<comment type="caution">
    <text evidence="1">The sequence shown here is derived from an EMBL/GenBank/DDBJ whole genome shotgun (WGS) entry which is preliminary data.</text>
</comment>
<dbReference type="Gene3D" id="1.10.10.10">
    <property type="entry name" value="Winged helix-like DNA-binding domain superfamily/Winged helix DNA-binding domain"/>
    <property type="match status" value="1"/>
</dbReference>
<sequence>MTIELVLLPTVAYRGHEITRPRVRDLLALLAGEPRAGLGQAALARRLWTDRRPEDETRALCAQLDGLPLAIELAASRGRVRSVAEIAAGLRDRFGLLRGGPRDAPRRAATAPWYRW</sequence>
<gene>
    <name evidence="1" type="ORF">BLA60_37765</name>
</gene>
<evidence type="ECO:0000313" key="1">
    <source>
        <dbReference type="EMBL" id="OLF05129.1"/>
    </source>
</evidence>
<protein>
    <recommendedName>
        <fullName evidence="3">Transcriptional regulator</fullName>
    </recommendedName>
</protein>